<evidence type="ECO:0000256" key="2">
    <source>
        <dbReference type="ARBA" id="ARBA00022884"/>
    </source>
</evidence>
<sequence length="180" mass="20956">MAPASDPSTSGREEEPSRVLYIGHLPHGFYEDQLKGFFTQFGRVTKVRLSRNKKTAKAKHYAFLEFQYPDVAAVAAQAMDGYMLFKQKLSVHVMPAKDVHADLWKGANRKFDKVPWRKIEMERHNAERTPEQQQARLERAVRRDRQRQKRLLEAGIDYKYEPLEAAVAPKAKHQKFTEDE</sequence>
<evidence type="ECO:0000256" key="4">
    <source>
        <dbReference type="PROSITE-ProRule" id="PRU00176"/>
    </source>
</evidence>
<dbReference type="EMBL" id="JALJOT010000001">
    <property type="protein sequence ID" value="KAK9918271.1"/>
    <property type="molecule type" value="Genomic_DNA"/>
</dbReference>
<evidence type="ECO:0000256" key="3">
    <source>
        <dbReference type="ARBA" id="ARBA00023242"/>
    </source>
</evidence>
<dbReference type="InterPro" id="IPR035979">
    <property type="entry name" value="RBD_domain_sf"/>
</dbReference>
<protein>
    <recommendedName>
        <fullName evidence="6">RRM domain-containing protein</fullName>
    </recommendedName>
</protein>
<keyword evidence="3" id="KW-0539">Nucleus</keyword>
<comment type="subcellular location">
    <subcellularLocation>
        <location evidence="1">Nucleus</location>
        <location evidence="1">Nucleolus</location>
    </subcellularLocation>
</comment>
<reference evidence="7 8" key="1">
    <citation type="journal article" date="2024" name="Nat. Commun.">
        <title>Phylogenomics reveals the evolutionary origins of lichenization in chlorophyte algae.</title>
        <authorList>
            <person name="Puginier C."/>
            <person name="Libourel C."/>
            <person name="Otte J."/>
            <person name="Skaloud P."/>
            <person name="Haon M."/>
            <person name="Grisel S."/>
            <person name="Petersen M."/>
            <person name="Berrin J.G."/>
            <person name="Delaux P.M."/>
            <person name="Dal Grande F."/>
            <person name="Keller J."/>
        </authorList>
    </citation>
    <scope>NUCLEOTIDE SEQUENCE [LARGE SCALE GENOMIC DNA]</scope>
    <source>
        <strain evidence="7 8">SAG 216-7</strain>
    </source>
</reference>
<dbReference type="Gene3D" id="3.30.70.330">
    <property type="match status" value="1"/>
</dbReference>
<dbReference type="PROSITE" id="PS50102">
    <property type="entry name" value="RRM"/>
    <property type="match status" value="1"/>
</dbReference>
<keyword evidence="2 4" id="KW-0694">RNA-binding</keyword>
<organism evidence="7 8">
    <name type="scientific">Coccomyxa subellipsoidea</name>
    <dbReference type="NCBI Taxonomy" id="248742"/>
    <lineage>
        <taxon>Eukaryota</taxon>
        <taxon>Viridiplantae</taxon>
        <taxon>Chlorophyta</taxon>
        <taxon>core chlorophytes</taxon>
        <taxon>Trebouxiophyceae</taxon>
        <taxon>Trebouxiophyceae incertae sedis</taxon>
        <taxon>Coccomyxaceae</taxon>
        <taxon>Coccomyxa</taxon>
    </lineage>
</organism>
<feature type="domain" description="RRM" evidence="6">
    <location>
        <begin position="18"/>
        <end position="98"/>
    </location>
</feature>
<dbReference type="InterPro" id="IPR012677">
    <property type="entry name" value="Nucleotide-bd_a/b_plait_sf"/>
</dbReference>
<dbReference type="CDD" id="cd12307">
    <property type="entry name" value="RRM_NIFK_like"/>
    <property type="match status" value="1"/>
</dbReference>
<proteinExistence type="predicted"/>
<evidence type="ECO:0000313" key="7">
    <source>
        <dbReference type="EMBL" id="KAK9918271.1"/>
    </source>
</evidence>
<name>A0ABR2Z376_9CHLO</name>
<accession>A0ABR2Z376</accession>
<dbReference type="Proteomes" id="UP001491310">
    <property type="component" value="Unassembled WGS sequence"/>
</dbReference>
<evidence type="ECO:0000313" key="8">
    <source>
        <dbReference type="Proteomes" id="UP001491310"/>
    </source>
</evidence>
<gene>
    <name evidence="7" type="ORF">WJX75_002763</name>
</gene>
<dbReference type="Pfam" id="PF00076">
    <property type="entry name" value="RRM_1"/>
    <property type="match status" value="1"/>
</dbReference>
<evidence type="ECO:0000256" key="1">
    <source>
        <dbReference type="ARBA" id="ARBA00004604"/>
    </source>
</evidence>
<dbReference type="PANTHER" id="PTHR46754">
    <property type="entry name" value="MKI67 FHA DOMAIN-INTERACTING NUCLEOLAR PHOSPHOPROTEIN"/>
    <property type="match status" value="1"/>
</dbReference>
<feature type="region of interest" description="Disordered" evidence="5">
    <location>
        <begin position="123"/>
        <end position="146"/>
    </location>
</feature>
<comment type="caution">
    <text evidence="7">The sequence shown here is derived from an EMBL/GenBank/DDBJ whole genome shotgun (WGS) entry which is preliminary data.</text>
</comment>
<evidence type="ECO:0000259" key="6">
    <source>
        <dbReference type="PROSITE" id="PS50102"/>
    </source>
</evidence>
<dbReference type="InterPro" id="IPR000504">
    <property type="entry name" value="RRM_dom"/>
</dbReference>
<feature type="compositionally biased region" description="Basic and acidic residues" evidence="5">
    <location>
        <begin position="123"/>
        <end position="143"/>
    </location>
</feature>
<keyword evidence="8" id="KW-1185">Reference proteome</keyword>
<dbReference type="SMART" id="SM00360">
    <property type="entry name" value="RRM"/>
    <property type="match status" value="1"/>
</dbReference>
<dbReference type="SUPFAM" id="SSF54928">
    <property type="entry name" value="RNA-binding domain, RBD"/>
    <property type="match status" value="1"/>
</dbReference>
<evidence type="ECO:0000256" key="5">
    <source>
        <dbReference type="SAM" id="MobiDB-lite"/>
    </source>
</evidence>